<evidence type="ECO:0000256" key="6">
    <source>
        <dbReference type="SAM" id="Phobius"/>
    </source>
</evidence>
<evidence type="ECO:0000313" key="7">
    <source>
        <dbReference type="EMBL" id="KMT22855.1"/>
    </source>
</evidence>
<name>A0A0J8D9X4_CLOCY</name>
<evidence type="ECO:0000256" key="1">
    <source>
        <dbReference type="ARBA" id="ARBA00004141"/>
    </source>
</evidence>
<dbReference type="STRING" id="1121307.CLCY_5c00940"/>
<feature type="transmembrane region" description="Helical" evidence="6">
    <location>
        <begin position="71"/>
        <end position="91"/>
    </location>
</feature>
<dbReference type="Pfam" id="PF03741">
    <property type="entry name" value="TerC"/>
    <property type="match status" value="1"/>
</dbReference>
<feature type="transmembrane region" description="Helical" evidence="6">
    <location>
        <begin position="97"/>
        <end position="116"/>
    </location>
</feature>
<protein>
    <submittedName>
        <fullName evidence="7">Inner membrane protein Alx</fullName>
    </submittedName>
</protein>
<comment type="caution">
    <text evidence="7">The sequence shown here is derived from an EMBL/GenBank/DDBJ whole genome shotgun (WGS) entry which is preliminary data.</text>
</comment>
<sequence>METRKAIKWVVFWVSLSLVFNLGIYFFMGMDKALEYLGGYVIEETLSLDNLFLFLIIFENFNIPSNYQRRVLNFGIIGAIILRFIFVVFGVSVVSEFGWVLYIFGFILIISGVKMLRDKEEVNRDYSKSIFIKLIGKIVPISNRLHGEKFFFRKNNILYATPLFAILFLIEGSDVLFAIDSIPAIFSITTDPFIVYTSNIFAMLGLRSLYFVLSNMNNQFRYVKQGVALILVFTGIKLSVLLFGIHISIVVSLMVIFTLLIGSVVMSILANKREKIREGMIKNDIIS</sequence>
<evidence type="ECO:0000256" key="5">
    <source>
        <dbReference type="ARBA" id="ARBA00023136"/>
    </source>
</evidence>
<dbReference type="OrthoDB" id="9783692at2"/>
<feature type="transmembrane region" description="Helical" evidence="6">
    <location>
        <begin position="40"/>
        <end position="59"/>
    </location>
</feature>
<dbReference type="Proteomes" id="UP000036756">
    <property type="component" value="Unassembled WGS sequence"/>
</dbReference>
<gene>
    <name evidence="7" type="primary">alx</name>
    <name evidence="7" type="ORF">CLCY_5c00940</name>
</gene>
<feature type="transmembrane region" description="Helical" evidence="6">
    <location>
        <begin position="157"/>
        <end position="179"/>
    </location>
</feature>
<feature type="transmembrane region" description="Helical" evidence="6">
    <location>
        <begin position="7"/>
        <end position="28"/>
    </location>
</feature>
<dbReference type="RefSeq" id="WP_053083240.1">
    <property type="nucleotide sequence ID" value="NZ_LFVU01000004.1"/>
</dbReference>
<dbReference type="PANTHER" id="PTHR30238:SF0">
    <property type="entry name" value="THYLAKOID MEMBRANE PROTEIN TERC, CHLOROPLASTIC"/>
    <property type="match status" value="1"/>
</dbReference>
<accession>A0A0J8D9X4</accession>
<dbReference type="PANTHER" id="PTHR30238">
    <property type="entry name" value="MEMBRANE BOUND PREDICTED REDOX MODULATOR"/>
    <property type="match status" value="1"/>
</dbReference>
<keyword evidence="5 6" id="KW-0472">Membrane</keyword>
<feature type="transmembrane region" description="Helical" evidence="6">
    <location>
        <begin position="225"/>
        <end position="243"/>
    </location>
</feature>
<evidence type="ECO:0000256" key="2">
    <source>
        <dbReference type="ARBA" id="ARBA00007511"/>
    </source>
</evidence>
<dbReference type="PATRIC" id="fig|1121307.3.peg.2028"/>
<dbReference type="NCBIfam" id="TIGR03718">
    <property type="entry name" value="R_switched_Alx"/>
    <property type="match status" value="1"/>
</dbReference>
<dbReference type="GO" id="GO:0016020">
    <property type="term" value="C:membrane"/>
    <property type="evidence" value="ECO:0007669"/>
    <property type="project" value="UniProtKB-SubCell"/>
</dbReference>
<evidence type="ECO:0000313" key="8">
    <source>
        <dbReference type="Proteomes" id="UP000036756"/>
    </source>
</evidence>
<evidence type="ECO:0000256" key="4">
    <source>
        <dbReference type="ARBA" id="ARBA00022989"/>
    </source>
</evidence>
<feature type="transmembrane region" description="Helical" evidence="6">
    <location>
        <begin position="194"/>
        <end position="213"/>
    </location>
</feature>
<dbReference type="EMBL" id="LFVU01000004">
    <property type="protein sequence ID" value="KMT22855.1"/>
    <property type="molecule type" value="Genomic_DNA"/>
</dbReference>
<dbReference type="InterPro" id="IPR022369">
    <property type="entry name" value="Integral_membrane_TerC_rswitch"/>
</dbReference>
<evidence type="ECO:0000256" key="3">
    <source>
        <dbReference type="ARBA" id="ARBA00022692"/>
    </source>
</evidence>
<keyword evidence="8" id="KW-1185">Reference proteome</keyword>
<dbReference type="InterPro" id="IPR005496">
    <property type="entry name" value="Integral_membrane_TerC"/>
</dbReference>
<keyword evidence="3 6" id="KW-0812">Transmembrane</keyword>
<dbReference type="AlphaFoldDB" id="A0A0J8D9X4"/>
<comment type="subcellular location">
    <subcellularLocation>
        <location evidence="1">Membrane</location>
        <topology evidence="1">Multi-pass membrane protein</topology>
    </subcellularLocation>
</comment>
<feature type="transmembrane region" description="Helical" evidence="6">
    <location>
        <begin position="249"/>
        <end position="270"/>
    </location>
</feature>
<keyword evidence="4 6" id="KW-1133">Transmembrane helix</keyword>
<organism evidence="7 8">
    <name type="scientific">Clostridium cylindrosporum DSM 605</name>
    <dbReference type="NCBI Taxonomy" id="1121307"/>
    <lineage>
        <taxon>Bacteria</taxon>
        <taxon>Bacillati</taxon>
        <taxon>Bacillota</taxon>
        <taxon>Clostridia</taxon>
        <taxon>Eubacteriales</taxon>
        <taxon>Clostridiaceae</taxon>
        <taxon>Clostridium</taxon>
    </lineage>
</organism>
<proteinExistence type="inferred from homology"/>
<reference evidence="7 8" key="1">
    <citation type="submission" date="2015-06" db="EMBL/GenBank/DDBJ databases">
        <title>Draft genome sequence of the purine-degrading Clostridium cylindrosporum HC-1 (DSM 605).</title>
        <authorList>
            <person name="Poehlein A."/>
            <person name="Schiel-Bengelsdorf B."/>
            <person name="Bengelsdorf F."/>
            <person name="Daniel R."/>
            <person name="Duerre P."/>
        </authorList>
    </citation>
    <scope>NUCLEOTIDE SEQUENCE [LARGE SCALE GENOMIC DNA]</scope>
    <source>
        <strain evidence="7 8">DSM 605</strain>
    </source>
</reference>
<comment type="similarity">
    <text evidence="2">Belongs to the TerC family.</text>
</comment>